<organism evidence="1">
    <name type="scientific">Streptomyces sp. R39</name>
    <dbReference type="NCBI Taxonomy" id="3238631"/>
    <lineage>
        <taxon>Bacteria</taxon>
        <taxon>Bacillati</taxon>
        <taxon>Actinomycetota</taxon>
        <taxon>Actinomycetes</taxon>
        <taxon>Kitasatosporales</taxon>
        <taxon>Streptomycetaceae</taxon>
        <taxon>Streptomyces</taxon>
    </lineage>
</organism>
<evidence type="ECO:0000313" key="1">
    <source>
        <dbReference type="EMBL" id="XDQ49890.1"/>
    </source>
</evidence>
<dbReference type="AlphaFoldDB" id="A0AB39R1W9"/>
<dbReference type="EMBL" id="CP163442">
    <property type="protein sequence ID" value="XDQ49890.1"/>
    <property type="molecule type" value="Genomic_DNA"/>
</dbReference>
<gene>
    <name evidence="1" type="ORF">AB5J52_48060</name>
</gene>
<dbReference type="RefSeq" id="WP_369228417.1">
    <property type="nucleotide sequence ID" value="NZ_CP163442.1"/>
</dbReference>
<protein>
    <submittedName>
        <fullName evidence="1">Uncharacterized protein</fullName>
    </submittedName>
</protein>
<accession>A0AB39R1W9</accession>
<keyword evidence="1" id="KW-0614">Plasmid</keyword>
<sequence>MRPGLLWEGEIRSRTHMLPAVEAKFELLRLIRRTPSVIDAFRDAEQSRPGSTLHTVYEAAIHALGPLSLTLAGDRFSLSYDGTYNDADEHWRDLWARKPHPDRRTR</sequence>
<geneLocation type="plasmid" evidence="1">
    <name>unnamed1</name>
</geneLocation>
<name>A0AB39R1W9_9ACTN</name>
<proteinExistence type="predicted"/>
<reference evidence="1" key="1">
    <citation type="submission" date="2024-07" db="EMBL/GenBank/DDBJ databases">
        <authorList>
            <person name="Yu S.T."/>
        </authorList>
    </citation>
    <scope>NUCLEOTIDE SEQUENCE</scope>
    <source>
        <strain evidence="1">R39</strain>
        <plasmid evidence="1">unnamed1</plasmid>
    </source>
</reference>